<evidence type="ECO:0000256" key="1">
    <source>
        <dbReference type="SAM" id="MobiDB-lite"/>
    </source>
</evidence>
<accession>A0A556U4C7</accession>
<dbReference type="AlphaFoldDB" id="A0A556U4C7"/>
<comment type="caution">
    <text evidence="2">The sequence shown here is derived from an EMBL/GenBank/DDBJ whole genome shotgun (WGS) entry which is preliminary data.</text>
</comment>
<feature type="region of interest" description="Disordered" evidence="1">
    <location>
        <begin position="25"/>
        <end position="70"/>
    </location>
</feature>
<keyword evidence="3" id="KW-1185">Reference proteome</keyword>
<proteinExistence type="predicted"/>
<dbReference type="EMBL" id="VCAZ01000047">
    <property type="protein sequence ID" value="TSM60506.1"/>
    <property type="molecule type" value="Genomic_DNA"/>
</dbReference>
<evidence type="ECO:0000313" key="3">
    <source>
        <dbReference type="Proteomes" id="UP000319801"/>
    </source>
</evidence>
<gene>
    <name evidence="2" type="ORF">Baya_8578</name>
</gene>
<protein>
    <submittedName>
        <fullName evidence="2">Uncharacterized protein</fullName>
    </submittedName>
</protein>
<reference evidence="2 3" key="1">
    <citation type="journal article" date="2019" name="Genome Biol. Evol.">
        <title>Whole-Genome Sequencing of the Giant Devil Catfish, Bagarius yarrelli.</title>
        <authorList>
            <person name="Jiang W."/>
            <person name="Lv Y."/>
            <person name="Cheng L."/>
            <person name="Yang K."/>
            <person name="Chao B."/>
            <person name="Wang X."/>
            <person name="Li Y."/>
            <person name="Pan X."/>
            <person name="You X."/>
            <person name="Zhang Y."/>
            <person name="Yang J."/>
            <person name="Li J."/>
            <person name="Zhang X."/>
            <person name="Liu S."/>
            <person name="Sun C."/>
            <person name="Yang J."/>
            <person name="Shi Q."/>
        </authorList>
    </citation>
    <scope>NUCLEOTIDE SEQUENCE [LARGE SCALE GENOMIC DNA]</scope>
    <source>
        <strain evidence="2">JWS20170419001</strain>
        <tissue evidence="2">Muscle</tissue>
    </source>
</reference>
<organism evidence="2 3">
    <name type="scientific">Bagarius yarrelli</name>
    <name type="common">Goonch</name>
    <name type="synonym">Bagrus yarrelli</name>
    <dbReference type="NCBI Taxonomy" id="175774"/>
    <lineage>
        <taxon>Eukaryota</taxon>
        <taxon>Metazoa</taxon>
        <taxon>Chordata</taxon>
        <taxon>Craniata</taxon>
        <taxon>Vertebrata</taxon>
        <taxon>Euteleostomi</taxon>
        <taxon>Actinopterygii</taxon>
        <taxon>Neopterygii</taxon>
        <taxon>Teleostei</taxon>
        <taxon>Ostariophysi</taxon>
        <taxon>Siluriformes</taxon>
        <taxon>Sisoridae</taxon>
        <taxon>Sisorinae</taxon>
        <taxon>Bagarius</taxon>
    </lineage>
</organism>
<dbReference type="Proteomes" id="UP000319801">
    <property type="component" value="Unassembled WGS sequence"/>
</dbReference>
<feature type="compositionally biased region" description="Basic and acidic residues" evidence="1">
    <location>
        <begin position="25"/>
        <end position="63"/>
    </location>
</feature>
<name>A0A556U4C7_BAGYA</name>
<sequence>MQQKVIPHKAEEFRESECEMCVDDVRDEREDDEREVKEDERNRGKGDAWIEDERNAGGDEEAAHVSSRNTWDRRKDGEMLEERMKEGRVGVRF</sequence>
<evidence type="ECO:0000313" key="2">
    <source>
        <dbReference type="EMBL" id="TSM60506.1"/>
    </source>
</evidence>